<reference evidence="2 3" key="1">
    <citation type="submission" date="2016-01" db="EMBL/GenBank/DDBJ databases">
        <title>Genome sequence of Oerskovia enterophila VJag, an agar and cellulose degrading bacterium.</title>
        <authorList>
            <person name="Poehlein A."/>
            <person name="Jag V."/>
            <person name="Bengelsdorf F."/>
            <person name="Duerre P."/>
            <person name="Daniel R."/>
        </authorList>
    </citation>
    <scope>NUCLEOTIDE SEQUENCE [LARGE SCALE GENOMIC DNA]</scope>
    <source>
        <strain evidence="2 3">VJag</strain>
    </source>
</reference>
<dbReference type="PROSITE" id="PS51257">
    <property type="entry name" value="PROKAR_LIPOPROTEIN"/>
    <property type="match status" value="1"/>
</dbReference>
<dbReference type="Proteomes" id="UP000076447">
    <property type="component" value="Unassembled WGS sequence"/>
</dbReference>
<keyword evidence="1" id="KW-0732">Signal</keyword>
<dbReference type="PATRIC" id="fig|43678.3.peg.2555"/>
<evidence type="ECO:0000313" key="3">
    <source>
        <dbReference type="Proteomes" id="UP000076447"/>
    </source>
</evidence>
<evidence type="ECO:0000313" key="2">
    <source>
        <dbReference type="EMBL" id="KZM34865.1"/>
    </source>
</evidence>
<dbReference type="EMBL" id="LRIE01000076">
    <property type="protein sequence ID" value="KZM34865.1"/>
    <property type="molecule type" value="Genomic_DNA"/>
</dbReference>
<evidence type="ECO:0008006" key="4">
    <source>
        <dbReference type="Google" id="ProtNLM"/>
    </source>
</evidence>
<evidence type="ECO:0000256" key="1">
    <source>
        <dbReference type="SAM" id="SignalP"/>
    </source>
</evidence>
<feature type="chain" id="PRO_5007845306" description="Lipoprotein" evidence="1">
    <location>
        <begin position="29"/>
        <end position="158"/>
    </location>
</feature>
<dbReference type="RefSeq" id="WP_157257641.1">
    <property type="nucleotide sequence ID" value="NZ_LRIE01000076.1"/>
</dbReference>
<organism evidence="2 3">
    <name type="scientific">Oerskovia enterophila</name>
    <dbReference type="NCBI Taxonomy" id="43678"/>
    <lineage>
        <taxon>Bacteria</taxon>
        <taxon>Bacillati</taxon>
        <taxon>Actinomycetota</taxon>
        <taxon>Actinomycetes</taxon>
        <taxon>Micrococcales</taxon>
        <taxon>Cellulomonadaceae</taxon>
        <taxon>Oerskovia</taxon>
    </lineage>
</organism>
<dbReference type="AlphaFoldDB" id="A0A163R516"/>
<feature type="signal peptide" evidence="1">
    <location>
        <begin position="1"/>
        <end position="28"/>
    </location>
</feature>
<name>A0A163R516_9CELL</name>
<sequence length="158" mass="16150">MRGSKTAGASALVLVALMVAGCSGESSALPEPTGEVVQADAPVDDAAQDAAACAAVSDVMSIVENADIALSEGRVAVQEQQGWYEVATHVLHRIPSSGDSAVSQGVADLQEAVPAVELWARTEPTVIRSDAWRDALSALDEPCLAVDSALTISMFTGG</sequence>
<proteinExistence type="predicted"/>
<accession>A0A163R516</accession>
<comment type="caution">
    <text evidence="2">The sequence shown here is derived from an EMBL/GenBank/DDBJ whole genome shotgun (WGS) entry which is preliminary data.</text>
</comment>
<dbReference type="OrthoDB" id="5077345at2"/>
<protein>
    <recommendedName>
        <fullName evidence="4">Lipoprotein</fullName>
    </recommendedName>
</protein>
<gene>
    <name evidence="2" type="ORF">OJAG_24450</name>
</gene>